<dbReference type="EMBL" id="CP097506">
    <property type="protein sequence ID" value="URD97132.1"/>
    <property type="molecule type" value="Genomic_DNA"/>
</dbReference>
<accession>A0A9E7FLB2</accession>
<dbReference type="Proteomes" id="UP001055439">
    <property type="component" value="Chromosome 4"/>
</dbReference>
<dbReference type="AlphaFoldDB" id="A0A9E7FLB2"/>
<protein>
    <submittedName>
        <fullName evidence="1">Uncharacterized protein</fullName>
    </submittedName>
</protein>
<evidence type="ECO:0000313" key="2">
    <source>
        <dbReference type="Proteomes" id="UP001055439"/>
    </source>
</evidence>
<reference evidence="1" key="1">
    <citation type="submission" date="2022-05" db="EMBL/GenBank/DDBJ databases">
        <title>The Musa troglodytarum L. genome provides insights into the mechanism of non-climacteric behaviour and enrichment of carotenoids.</title>
        <authorList>
            <person name="Wang J."/>
        </authorList>
    </citation>
    <scope>NUCLEOTIDE SEQUENCE</scope>
    <source>
        <tissue evidence="1">Leaf</tissue>
    </source>
</reference>
<proteinExistence type="predicted"/>
<organism evidence="1 2">
    <name type="scientific">Musa troglodytarum</name>
    <name type="common">fe'i banana</name>
    <dbReference type="NCBI Taxonomy" id="320322"/>
    <lineage>
        <taxon>Eukaryota</taxon>
        <taxon>Viridiplantae</taxon>
        <taxon>Streptophyta</taxon>
        <taxon>Embryophyta</taxon>
        <taxon>Tracheophyta</taxon>
        <taxon>Spermatophyta</taxon>
        <taxon>Magnoliopsida</taxon>
        <taxon>Liliopsida</taxon>
        <taxon>Zingiberales</taxon>
        <taxon>Musaceae</taxon>
        <taxon>Musa</taxon>
    </lineage>
</organism>
<evidence type="ECO:0000313" key="1">
    <source>
        <dbReference type="EMBL" id="URD97132.1"/>
    </source>
</evidence>
<gene>
    <name evidence="1" type="ORF">MUK42_28846</name>
</gene>
<name>A0A9E7FLB2_9LILI</name>
<keyword evidence="2" id="KW-1185">Reference proteome</keyword>
<sequence>MLLSRRRLRAGCRGGGVLRRAAAGCGGGGWHRREAAVVAVGVGGGFPAGCSGAVAVTRLLRLPLLVVVVRPLGLIIDDSREKLAAEPREEGRLASLSMGATATQPFVREGPTWKWPLLAIGLSEDRFCQTWSTLWDHNVY</sequence>